<organism evidence="4 5">
    <name type="scientific">Microlunatus sagamiharensis</name>
    <dbReference type="NCBI Taxonomy" id="546874"/>
    <lineage>
        <taxon>Bacteria</taxon>
        <taxon>Bacillati</taxon>
        <taxon>Actinomycetota</taxon>
        <taxon>Actinomycetes</taxon>
        <taxon>Propionibacteriales</taxon>
        <taxon>Propionibacteriaceae</taxon>
        <taxon>Microlunatus</taxon>
    </lineage>
</organism>
<dbReference type="PANTHER" id="PTHR30461:SF23">
    <property type="entry name" value="DNA RECOMBINASE-RELATED"/>
    <property type="match status" value="1"/>
</dbReference>
<dbReference type="CDD" id="cd00338">
    <property type="entry name" value="Ser_Recombinase"/>
    <property type="match status" value="1"/>
</dbReference>
<gene>
    <name evidence="4" type="ORF">SAMN04488544_3324</name>
</gene>
<keyword evidence="5" id="KW-1185">Reference proteome</keyword>
<name>A0A1H2N5F7_9ACTN</name>
<reference evidence="5" key="1">
    <citation type="submission" date="2016-10" db="EMBL/GenBank/DDBJ databases">
        <authorList>
            <person name="Varghese N."/>
            <person name="Submissions S."/>
        </authorList>
    </citation>
    <scope>NUCLEOTIDE SEQUENCE [LARGE SCALE GENOMIC DNA]</scope>
    <source>
        <strain evidence="5">DSM 21743</strain>
    </source>
</reference>
<dbReference type="Proteomes" id="UP000198825">
    <property type="component" value="Chromosome I"/>
</dbReference>
<evidence type="ECO:0000259" key="2">
    <source>
        <dbReference type="PROSITE" id="PS51736"/>
    </source>
</evidence>
<dbReference type="STRING" id="546874.SAMN04488544_3324"/>
<dbReference type="InterPro" id="IPR036162">
    <property type="entry name" value="Resolvase-like_N_sf"/>
</dbReference>
<evidence type="ECO:0000256" key="1">
    <source>
        <dbReference type="SAM" id="MobiDB-lite"/>
    </source>
</evidence>
<feature type="domain" description="Recombinase" evidence="3">
    <location>
        <begin position="98"/>
        <end position="209"/>
    </location>
</feature>
<dbReference type="SUPFAM" id="SSF53041">
    <property type="entry name" value="Resolvase-like"/>
    <property type="match status" value="1"/>
</dbReference>
<dbReference type="InterPro" id="IPR006119">
    <property type="entry name" value="Resolv_N"/>
</dbReference>
<feature type="domain" description="Resolvase/invertase-type recombinase catalytic" evidence="2">
    <location>
        <begin position="1"/>
        <end position="90"/>
    </location>
</feature>
<accession>A0A1H2N5F7</accession>
<dbReference type="PROSITE" id="PS51737">
    <property type="entry name" value="RECOMBINASE_DNA_BIND"/>
    <property type="match status" value="1"/>
</dbReference>
<dbReference type="Pfam" id="PF13408">
    <property type="entry name" value="Zn_ribbon_recom"/>
    <property type="match status" value="1"/>
</dbReference>
<dbReference type="PROSITE" id="PS51736">
    <property type="entry name" value="RECOMBINASES_3"/>
    <property type="match status" value="1"/>
</dbReference>
<dbReference type="PANTHER" id="PTHR30461">
    <property type="entry name" value="DNA-INVERTASE FROM LAMBDOID PROPHAGE"/>
    <property type="match status" value="1"/>
</dbReference>
<dbReference type="EMBL" id="LT629799">
    <property type="protein sequence ID" value="SDV00478.1"/>
    <property type="molecule type" value="Genomic_DNA"/>
</dbReference>
<proteinExistence type="predicted"/>
<dbReference type="InterPro" id="IPR050639">
    <property type="entry name" value="SSR_resolvase"/>
</dbReference>
<dbReference type="InterPro" id="IPR025827">
    <property type="entry name" value="Zn_ribbon_recom_dom"/>
</dbReference>
<evidence type="ECO:0000313" key="5">
    <source>
        <dbReference type="Proteomes" id="UP000198825"/>
    </source>
</evidence>
<dbReference type="GO" id="GO:0000150">
    <property type="term" value="F:DNA strand exchange activity"/>
    <property type="evidence" value="ECO:0007669"/>
    <property type="project" value="InterPro"/>
</dbReference>
<dbReference type="AlphaFoldDB" id="A0A1H2N5F7"/>
<dbReference type="SMART" id="SM00857">
    <property type="entry name" value="Resolvase"/>
    <property type="match status" value="1"/>
</dbReference>
<dbReference type="InterPro" id="IPR038109">
    <property type="entry name" value="DNA_bind_recomb_sf"/>
</dbReference>
<dbReference type="GO" id="GO:0003677">
    <property type="term" value="F:DNA binding"/>
    <property type="evidence" value="ECO:0007669"/>
    <property type="project" value="InterPro"/>
</dbReference>
<dbReference type="Gene3D" id="3.90.1750.20">
    <property type="entry name" value="Putative Large Serine Recombinase, Chain B, Domain 2"/>
    <property type="match status" value="1"/>
</dbReference>
<evidence type="ECO:0000313" key="4">
    <source>
        <dbReference type="EMBL" id="SDV00478.1"/>
    </source>
</evidence>
<protein>
    <submittedName>
        <fullName evidence="4">Recombinase zinc beta ribbon domain-containing protein</fullName>
    </submittedName>
</protein>
<feature type="region of interest" description="Disordered" evidence="1">
    <location>
        <begin position="68"/>
        <end position="91"/>
    </location>
</feature>
<evidence type="ECO:0000259" key="3">
    <source>
        <dbReference type="PROSITE" id="PS51737"/>
    </source>
</evidence>
<sequence length="407" mass="44625">MLADIEAGAIEAVLVWHVDRLYRRTTELEEFIAICQPRNVPTYTVQSGPLDLATPSGRMVARTLGSVSQYESEQKAERQRRANQQRAEAGRHFGTRRPFGFELDGVTPRPDEVEAIRSGCADVLAGKSLASIARGWNSRGLVTPQAGNPWTSTVLRRTLSTERLAGIKTYRGEVVRDSSGEPVEAAWPALVDLETWRSVQAVLSARAPSWPGASRQLLSGVARCGACDAPIHSGGARNGRRRYRCSQKGGHAYREAEPVDNYVGEVVIARLNRPDAIELISSADANDVSEVQRDIRALNVRRDAIAEGFADGSVSLSQFKAANARLSARMQELEAKVPTPGLPALAHLATARDPREVWGSLDIDVRRQVIDVLMVVRLVPVGTKERAYLDVEARIVNPETVQIAWRV</sequence>
<dbReference type="Pfam" id="PF00239">
    <property type="entry name" value="Resolvase"/>
    <property type="match status" value="1"/>
</dbReference>
<dbReference type="Pfam" id="PF07508">
    <property type="entry name" value="Recombinase"/>
    <property type="match status" value="1"/>
</dbReference>
<dbReference type="InterPro" id="IPR011109">
    <property type="entry name" value="DNA_bind_recombinase_dom"/>
</dbReference>
<dbReference type="Gene3D" id="3.40.50.1390">
    <property type="entry name" value="Resolvase, N-terminal catalytic domain"/>
    <property type="match status" value="1"/>
</dbReference>